<accession>A0A239I0A8</accession>
<gene>
    <name evidence="2" type="ORF">SAMN05421640_1597</name>
</gene>
<proteinExistence type="predicted"/>
<dbReference type="InterPro" id="IPR024311">
    <property type="entry name" value="Lipocalin-like"/>
</dbReference>
<dbReference type="AlphaFoldDB" id="A0A239I0A8"/>
<evidence type="ECO:0000313" key="2">
    <source>
        <dbReference type="EMBL" id="SNS86832.1"/>
    </source>
</evidence>
<dbReference type="RefSeq" id="WP_089356315.1">
    <property type="nucleotide sequence ID" value="NZ_FZPD01000002.1"/>
</dbReference>
<keyword evidence="3" id="KW-1185">Reference proteome</keyword>
<protein>
    <submittedName>
        <fullName evidence="2">Lipocalin-like domain-containing protein</fullName>
    </submittedName>
</protein>
<evidence type="ECO:0000259" key="1">
    <source>
        <dbReference type="Pfam" id="PF13924"/>
    </source>
</evidence>
<reference evidence="2 3" key="1">
    <citation type="submission" date="2017-06" db="EMBL/GenBank/DDBJ databases">
        <authorList>
            <person name="Kim H.J."/>
            <person name="Triplett B.A."/>
        </authorList>
    </citation>
    <scope>NUCLEOTIDE SEQUENCE [LARGE SCALE GENOMIC DNA]</scope>
    <source>
        <strain evidence="2 3">DSM 19307</strain>
    </source>
</reference>
<organism evidence="2 3">
    <name type="scientific">Ekhidna lutea</name>
    <dbReference type="NCBI Taxonomy" id="447679"/>
    <lineage>
        <taxon>Bacteria</taxon>
        <taxon>Pseudomonadati</taxon>
        <taxon>Bacteroidota</taxon>
        <taxon>Cytophagia</taxon>
        <taxon>Cytophagales</taxon>
        <taxon>Reichenbachiellaceae</taxon>
        <taxon>Ekhidna</taxon>
    </lineage>
</organism>
<feature type="domain" description="Lipocalin-like" evidence="1">
    <location>
        <begin position="30"/>
        <end position="142"/>
    </location>
</feature>
<evidence type="ECO:0000313" key="3">
    <source>
        <dbReference type="Proteomes" id="UP000198393"/>
    </source>
</evidence>
<dbReference type="PROSITE" id="PS51257">
    <property type="entry name" value="PROKAR_LIPOPROTEIN"/>
    <property type="match status" value="1"/>
</dbReference>
<sequence>MKKGVILVLSFMIFAACQPEKQQDVLDIAGVWKLVELSNYDEEGKVSQPYGNPPLGYFIYTPGGHMSIQIMKNPPHPRLTERPSDSIVAQIARGSITYFGTYSVDKERSVVIHEVEGALNPNYVNTDRERQYSISGDSLIINIESEGSRYKRVLLKVE</sequence>
<dbReference type="EMBL" id="FZPD01000002">
    <property type="protein sequence ID" value="SNS86832.1"/>
    <property type="molecule type" value="Genomic_DNA"/>
</dbReference>
<dbReference type="OrthoDB" id="118834at2"/>
<name>A0A239I0A8_EKHLU</name>
<dbReference type="Proteomes" id="UP000198393">
    <property type="component" value="Unassembled WGS sequence"/>
</dbReference>
<dbReference type="Pfam" id="PF13924">
    <property type="entry name" value="Lipocalin_5"/>
    <property type="match status" value="1"/>
</dbReference>